<protein>
    <submittedName>
        <fullName evidence="4">Periplasmic chaperone for outer membrane proteins Skp</fullName>
    </submittedName>
</protein>
<dbReference type="RefSeq" id="WP_142527849.1">
    <property type="nucleotide sequence ID" value="NZ_CBCSJO010000001.1"/>
</dbReference>
<dbReference type="Pfam" id="PF03938">
    <property type="entry name" value="OmpH"/>
    <property type="match status" value="1"/>
</dbReference>
<evidence type="ECO:0000256" key="3">
    <source>
        <dbReference type="SAM" id="SignalP"/>
    </source>
</evidence>
<sequence length="192" mass="20448">MKKFINAYFIAAALLLSATAVNAQQKIGHLNSQSVFTSMPEAKTISTTLESLQKTKQAEIEKLQSAYTLKYNAAVAKNKTLNEANKETVGKELQAMGVELDGLKKGIDQATENAQQVMAAKQGELMTPLQTKFITAVKAVAKEKGIAYVFDDNAQQSANNLLAYDDGIDLTAAVKAKLGIPAGAAAVPVKKS</sequence>
<organism evidence="4 5">
    <name type="scientific">Pedobacter westerhofensis</name>
    <dbReference type="NCBI Taxonomy" id="425512"/>
    <lineage>
        <taxon>Bacteria</taxon>
        <taxon>Pseudomonadati</taxon>
        <taxon>Bacteroidota</taxon>
        <taxon>Sphingobacteriia</taxon>
        <taxon>Sphingobacteriales</taxon>
        <taxon>Sphingobacteriaceae</taxon>
        <taxon>Pedobacter</taxon>
    </lineage>
</organism>
<dbReference type="SMART" id="SM00935">
    <property type="entry name" value="OmpH"/>
    <property type="match status" value="1"/>
</dbReference>
<reference evidence="4 5" key="1">
    <citation type="submission" date="2017-05" db="EMBL/GenBank/DDBJ databases">
        <authorList>
            <person name="Varghese N."/>
            <person name="Submissions S."/>
        </authorList>
    </citation>
    <scope>NUCLEOTIDE SEQUENCE [LARGE SCALE GENOMIC DNA]</scope>
    <source>
        <strain evidence="4 5">DSM 19036</strain>
    </source>
</reference>
<evidence type="ECO:0000313" key="5">
    <source>
        <dbReference type="Proteomes" id="UP000320300"/>
    </source>
</evidence>
<name>A0A521CR78_9SPHI</name>
<evidence type="ECO:0000256" key="2">
    <source>
        <dbReference type="ARBA" id="ARBA00022729"/>
    </source>
</evidence>
<evidence type="ECO:0000313" key="4">
    <source>
        <dbReference type="EMBL" id="SMO61916.1"/>
    </source>
</evidence>
<dbReference type="GO" id="GO:0051082">
    <property type="term" value="F:unfolded protein binding"/>
    <property type="evidence" value="ECO:0007669"/>
    <property type="project" value="InterPro"/>
</dbReference>
<dbReference type="AlphaFoldDB" id="A0A521CR78"/>
<keyword evidence="2 3" id="KW-0732">Signal</keyword>
<dbReference type="Proteomes" id="UP000320300">
    <property type="component" value="Unassembled WGS sequence"/>
</dbReference>
<dbReference type="InterPro" id="IPR005632">
    <property type="entry name" value="Chaperone_Skp"/>
</dbReference>
<comment type="similarity">
    <text evidence="1">Belongs to the Skp family.</text>
</comment>
<evidence type="ECO:0000256" key="1">
    <source>
        <dbReference type="ARBA" id="ARBA00009091"/>
    </source>
</evidence>
<dbReference type="GO" id="GO:0005829">
    <property type="term" value="C:cytosol"/>
    <property type="evidence" value="ECO:0007669"/>
    <property type="project" value="TreeGrafter"/>
</dbReference>
<dbReference type="EMBL" id="FXTN01000004">
    <property type="protein sequence ID" value="SMO61916.1"/>
    <property type="molecule type" value="Genomic_DNA"/>
</dbReference>
<dbReference type="InterPro" id="IPR024930">
    <property type="entry name" value="Skp_dom_sf"/>
</dbReference>
<dbReference type="PANTHER" id="PTHR35089:SF1">
    <property type="entry name" value="CHAPERONE PROTEIN SKP"/>
    <property type="match status" value="1"/>
</dbReference>
<feature type="signal peptide" evidence="3">
    <location>
        <begin position="1"/>
        <end position="23"/>
    </location>
</feature>
<dbReference type="OrthoDB" id="1524711at2"/>
<dbReference type="PANTHER" id="PTHR35089">
    <property type="entry name" value="CHAPERONE PROTEIN SKP"/>
    <property type="match status" value="1"/>
</dbReference>
<dbReference type="SUPFAM" id="SSF111384">
    <property type="entry name" value="OmpH-like"/>
    <property type="match status" value="1"/>
</dbReference>
<accession>A0A521CR78</accession>
<keyword evidence="5" id="KW-1185">Reference proteome</keyword>
<proteinExistence type="inferred from homology"/>
<gene>
    <name evidence="4" type="ORF">SAMN06265348_104143</name>
</gene>
<dbReference type="GO" id="GO:0050821">
    <property type="term" value="P:protein stabilization"/>
    <property type="evidence" value="ECO:0007669"/>
    <property type="project" value="TreeGrafter"/>
</dbReference>
<dbReference type="Gene3D" id="3.30.910.20">
    <property type="entry name" value="Skp domain"/>
    <property type="match status" value="1"/>
</dbReference>
<feature type="chain" id="PRO_5021967736" evidence="3">
    <location>
        <begin position="24"/>
        <end position="192"/>
    </location>
</feature>